<keyword evidence="6" id="KW-0378">Hydrolase</keyword>
<evidence type="ECO:0000256" key="1">
    <source>
        <dbReference type="ARBA" id="ARBA00009673"/>
    </source>
</evidence>
<evidence type="ECO:0000256" key="5">
    <source>
        <dbReference type="ARBA" id="ARBA00048018"/>
    </source>
</evidence>
<dbReference type="AlphaFoldDB" id="A0AAX4HGC0"/>
<dbReference type="NCBIfam" id="TIGR00256">
    <property type="entry name" value="D-aminoacyl-tRNA deacylase"/>
    <property type="match status" value="1"/>
</dbReference>
<evidence type="ECO:0000256" key="6">
    <source>
        <dbReference type="RuleBase" id="RU003470"/>
    </source>
</evidence>
<dbReference type="Pfam" id="PF02580">
    <property type="entry name" value="Tyr_Deacylase"/>
    <property type="match status" value="1"/>
</dbReference>
<dbReference type="PANTHER" id="PTHR10472">
    <property type="entry name" value="D-TYROSYL-TRNA TYR DEACYLASE"/>
    <property type="match status" value="1"/>
</dbReference>
<keyword evidence="6" id="KW-0963">Cytoplasm</keyword>
<dbReference type="GO" id="GO:0005737">
    <property type="term" value="C:cytoplasm"/>
    <property type="evidence" value="ECO:0007669"/>
    <property type="project" value="UniProtKB-SubCell"/>
</dbReference>
<dbReference type="GO" id="GO:0000049">
    <property type="term" value="F:tRNA binding"/>
    <property type="evidence" value="ECO:0007669"/>
    <property type="project" value="UniProtKB-KW"/>
</dbReference>
<protein>
    <recommendedName>
        <fullName evidence="3 6">D-aminoacyl-tRNA deacylase</fullName>
        <ecNumber evidence="2 6">3.1.1.96</ecNumber>
    </recommendedName>
</protein>
<dbReference type="Gene3D" id="3.50.80.10">
    <property type="entry name" value="D-tyrosyl-tRNA(Tyr) deacylase"/>
    <property type="match status" value="1"/>
</dbReference>
<dbReference type="InterPro" id="IPR003732">
    <property type="entry name" value="Daa-tRNA_deacyls_DTD"/>
</dbReference>
<proteinExistence type="inferred from homology"/>
<name>A0AAX4HGC0_9ASCO</name>
<evidence type="ECO:0000256" key="3">
    <source>
        <dbReference type="ARBA" id="ARBA00020007"/>
    </source>
</evidence>
<dbReference type="SUPFAM" id="SSF69500">
    <property type="entry name" value="DTD-like"/>
    <property type="match status" value="1"/>
</dbReference>
<dbReference type="Proteomes" id="UP001338582">
    <property type="component" value="Chromosome 6"/>
</dbReference>
<evidence type="ECO:0000313" key="8">
    <source>
        <dbReference type="Proteomes" id="UP001338582"/>
    </source>
</evidence>
<comment type="similarity">
    <text evidence="1 6">Belongs to the DTD family.</text>
</comment>
<organism evidence="7 8">
    <name type="scientific">Australozyma saopauloensis</name>
    <dbReference type="NCBI Taxonomy" id="291208"/>
    <lineage>
        <taxon>Eukaryota</taxon>
        <taxon>Fungi</taxon>
        <taxon>Dikarya</taxon>
        <taxon>Ascomycota</taxon>
        <taxon>Saccharomycotina</taxon>
        <taxon>Pichiomycetes</taxon>
        <taxon>Metschnikowiaceae</taxon>
        <taxon>Australozyma</taxon>
    </lineage>
</organism>
<evidence type="ECO:0000256" key="4">
    <source>
        <dbReference type="ARBA" id="ARBA00047676"/>
    </source>
</evidence>
<sequence length="165" mass="18280">MRVVIQKVKRASVTVENNVVSSIGRGLMILVGISTSDTTDDVSRLVKKVASLRLFEDMSNPPPDQSKWYGKPWSLSLAQDRDLSVLSVSQFTLYGTIKKGTKPDFHKAAKGPDAVKLYEEFLSQLRKELGDDNRVKDGQFGAMMDVDLVNEGPVTIVWDTSDIGF</sequence>
<dbReference type="GO" id="GO:0051500">
    <property type="term" value="F:D-tyrosyl-tRNA(Tyr) deacylase activity"/>
    <property type="evidence" value="ECO:0007669"/>
    <property type="project" value="TreeGrafter"/>
</dbReference>
<comment type="subcellular location">
    <subcellularLocation>
        <location evidence="6">Cytoplasm</location>
    </subcellularLocation>
</comment>
<gene>
    <name evidence="7" type="ORF">PUMCH_004935</name>
</gene>
<dbReference type="EC" id="3.1.1.96" evidence="2 6"/>
<keyword evidence="6" id="KW-0820">tRNA-binding</keyword>
<dbReference type="KEGG" id="asau:88175995"/>
<dbReference type="InterPro" id="IPR023509">
    <property type="entry name" value="DTD-like_sf"/>
</dbReference>
<evidence type="ECO:0000313" key="7">
    <source>
        <dbReference type="EMBL" id="WPK27543.1"/>
    </source>
</evidence>
<accession>A0AAX4HGC0</accession>
<comment type="catalytic activity">
    <reaction evidence="5">
        <text>a D-aminoacyl-tRNA + H2O = a tRNA + a D-alpha-amino acid + H(+)</text>
        <dbReference type="Rhea" id="RHEA:13953"/>
        <dbReference type="Rhea" id="RHEA-COMP:10123"/>
        <dbReference type="Rhea" id="RHEA-COMP:10124"/>
        <dbReference type="ChEBI" id="CHEBI:15377"/>
        <dbReference type="ChEBI" id="CHEBI:15378"/>
        <dbReference type="ChEBI" id="CHEBI:59871"/>
        <dbReference type="ChEBI" id="CHEBI:78442"/>
        <dbReference type="ChEBI" id="CHEBI:79333"/>
        <dbReference type="EC" id="3.1.1.96"/>
    </reaction>
</comment>
<comment type="catalytic activity">
    <reaction evidence="4">
        <text>glycyl-tRNA(Ala) + H2O = tRNA(Ala) + glycine + H(+)</text>
        <dbReference type="Rhea" id="RHEA:53744"/>
        <dbReference type="Rhea" id="RHEA-COMP:9657"/>
        <dbReference type="Rhea" id="RHEA-COMP:13640"/>
        <dbReference type="ChEBI" id="CHEBI:15377"/>
        <dbReference type="ChEBI" id="CHEBI:15378"/>
        <dbReference type="ChEBI" id="CHEBI:57305"/>
        <dbReference type="ChEBI" id="CHEBI:78442"/>
        <dbReference type="ChEBI" id="CHEBI:78522"/>
        <dbReference type="EC" id="3.1.1.96"/>
    </reaction>
</comment>
<dbReference type="PANTHER" id="PTHR10472:SF5">
    <property type="entry name" value="D-AMINOACYL-TRNA DEACYLASE 1"/>
    <property type="match status" value="1"/>
</dbReference>
<dbReference type="GeneID" id="88175995"/>
<keyword evidence="6" id="KW-0694">RNA-binding</keyword>
<dbReference type="EMBL" id="CP138899">
    <property type="protein sequence ID" value="WPK27543.1"/>
    <property type="molecule type" value="Genomic_DNA"/>
</dbReference>
<dbReference type="FunFam" id="3.50.80.10:FF:000001">
    <property type="entry name" value="D-aminoacyl-tRNA deacylase"/>
    <property type="match status" value="1"/>
</dbReference>
<reference evidence="7 8" key="1">
    <citation type="submission" date="2023-10" db="EMBL/GenBank/DDBJ databases">
        <title>Draft Genome Sequence of Candida saopaulonensis from a very Premature Infant with Sepsis.</title>
        <authorList>
            <person name="Ning Y."/>
            <person name="Dai R."/>
            <person name="Xiao M."/>
            <person name="Xu Y."/>
            <person name="Yan Q."/>
            <person name="Zhang L."/>
        </authorList>
    </citation>
    <scope>NUCLEOTIDE SEQUENCE [LARGE SCALE GENOMIC DNA]</scope>
    <source>
        <strain evidence="7 8">19XY460</strain>
    </source>
</reference>
<keyword evidence="8" id="KW-1185">Reference proteome</keyword>
<dbReference type="HAMAP" id="MF_00518">
    <property type="entry name" value="Deacylase_Dtd"/>
    <property type="match status" value="1"/>
</dbReference>
<evidence type="ECO:0000256" key="2">
    <source>
        <dbReference type="ARBA" id="ARBA00013056"/>
    </source>
</evidence>
<dbReference type="RefSeq" id="XP_062879921.1">
    <property type="nucleotide sequence ID" value="XM_063023851.1"/>
</dbReference>